<dbReference type="PROSITE" id="PS00107">
    <property type="entry name" value="PROTEIN_KINASE_ATP"/>
    <property type="match status" value="1"/>
</dbReference>
<comment type="caution">
    <text evidence="4">The sequence shown here is derived from an EMBL/GenBank/DDBJ whole genome shotgun (WGS) entry which is preliminary data.</text>
</comment>
<dbReference type="GO" id="GO:0005524">
    <property type="term" value="F:ATP binding"/>
    <property type="evidence" value="ECO:0007669"/>
    <property type="project" value="UniProtKB-UniRule"/>
</dbReference>
<dbReference type="InterPro" id="IPR000719">
    <property type="entry name" value="Prot_kinase_dom"/>
</dbReference>
<dbReference type="PANTHER" id="PTHR45631:SF68">
    <property type="entry name" value="REPEAT FAMILY PROTEIN, PUTATIVE, EXPRESSED-RELATED"/>
    <property type="match status" value="1"/>
</dbReference>
<keyword evidence="2" id="KW-0067">ATP-binding</keyword>
<dbReference type="InterPro" id="IPR017441">
    <property type="entry name" value="Protein_kinase_ATP_BS"/>
</dbReference>
<evidence type="ECO:0000313" key="4">
    <source>
        <dbReference type="EMBL" id="KAK1286472.1"/>
    </source>
</evidence>
<dbReference type="Pfam" id="PF12819">
    <property type="entry name" value="Malectin_like"/>
    <property type="match status" value="1"/>
</dbReference>
<dbReference type="Proteomes" id="UP001180020">
    <property type="component" value="Unassembled WGS sequence"/>
</dbReference>
<feature type="domain" description="Protein kinase" evidence="3">
    <location>
        <begin position="161"/>
        <end position="208"/>
    </location>
</feature>
<proteinExistence type="predicted"/>
<keyword evidence="4" id="KW-0675">Receptor</keyword>
<dbReference type="InterPro" id="IPR011009">
    <property type="entry name" value="Kinase-like_dom_sf"/>
</dbReference>
<comment type="subcellular location">
    <subcellularLocation>
        <location evidence="1">Membrane</location>
        <topology evidence="1">Single-pass membrane protein</topology>
    </subcellularLocation>
</comment>
<dbReference type="GO" id="GO:0016020">
    <property type="term" value="C:membrane"/>
    <property type="evidence" value="ECO:0007669"/>
    <property type="project" value="UniProtKB-SubCell"/>
</dbReference>
<dbReference type="PANTHER" id="PTHR45631">
    <property type="entry name" value="OS07G0107800 PROTEIN-RELATED"/>
    <property type="match status" value="1"/>
</dbReference>
<reference evidence="4" key="2">
    <citation type="submission" date="2023-06" db="EMBL/GenBank/DDBJ databases">
        <authorList>
            <person name="Ma L."/>
            <person name="Liu K.-W."/>
            <person name="Li Z."/>
            <person name="Hsiao Y.-Y."/>
            <person name="Qi Y."/>
            <person name="Fu T."/>
            <person name="Tang G."/>
            <person name="Zhang D."/>
            <person name="Sun W.-H."/>
            <person name="Liu D.-K."/>
            <person name="Li Y."/>
            <person name="Chen G.-Z."/>
            <person name="Liu X.-D."/>
            <person name="Liao X.-Y."/>
            <person name="Jiang Y.-T."/>
            <person name="Yu X."/>
            <person name="Hao Y."/>
            <person name="Huang J."/>
            <person name="Zhao X.-W."/>
            <person name="Ke S."/>
            <person name="Chen Y.-Y."/>
            <person name="Wu W.-L."/>
            <person name="Hsu J.-L."/>
            <person name="Lin Y.-F."/>
            <person name="Huang M.-D."/>
            <person name="Li C.-Y."/>
            <person name="Huang L."/>
            <person name="Wang Z.-W."/>
            <person name="Zhao X."/>
            <person name="Zhong W.-Y."/>
            <person name="Peng D.-H."/>
            <person name="Ahmad S."/>
            <person name="Lan S."/>
            <person name="Zhang J.-S."/>
            <person name="Tsai W.-C."/>
            <person name="Van De Peer Y."/>
            <person name="Liu Z.-J."/>
        </authorList>
    </citation>
    <scope>NUCLEOTIDE SEQUENCE</scope>
    <source>
        <strain evidence="4">CP</strain>
        <tissue evidence="4">Leaves</tissue>
    </source>
</reference>
<evidence type="ECO:0000259" key="3">
    <source>
        <dbReference type="PROSITE" id="PS50011"/>
    </source>
</evidence>
<dbReference type="Gene3D" id="3.30.200.20">
    <property type="entry name" value="Phosphorylase Kinase, domain 1"/>
    <property type="match status" value="1"/>
</dbReference>
<dbReference type="PROSITE" id="PS50011">
    <property type="entry name" value="PROTEIN_KINASE_DOM"/>
    <property type="match status" value="1"/>
</dbReference>
<name>A0AAV9CCG2_ACOCL</name>
<dbReference type="SUPFAM" id="SSF56112">
    <property type="entry name" value="Protein kinase-like (PK-like)"/>
    <property type="match status" value="1"/>
</dbReference>
<evidence type="ECO:0000313" key="5">
    <source>
        <dbReference type="Proteomes" id="UP001180020"/>
    </source>
</evidence>
<keyword evidence="2" id="KW-0547">Nucleotide-binding</keyword>
<evidence type="ECO:0000256" key="1">
    <source>
        <dbReference type="ARBA" id="ARBA00004167"/>
    </source>
</evidence>
<dbReference type="GO" id="GO:0004672">
    <property type="term" value="F:protein kinase activity"/>
    <property type="evidence" value="ECO:0007669"/>
    <property type="project" value="InterPro"/>
</dbReference>
<keyword evidence="4" id="KW-0808">Transferase</keyword>
<keyword evidence="5" id="KW-1185">Reference proteome</keyword>
<feature type="binding site" evidence="2">
    <location>
        <position position="189"/>
    </location>
    <ligand>
        <name>ATP</name>
        <dbReference type="ChEBI" id="CHEBI:30616"/>
    </ligand>
</feature>
<dbReference type="EMBL" id="JAUJYO010000020">
    <property type="protein sequence ID" value="KAK1286472.1"/>
    <property type="molecule type" value="Genomic_DNA"/>
</dbReference>
<evidence type="ECO:0000256" key="2">
    <source>
        <dbReference type="PROSITE-ProRule" id="PRU10141"/>
    </source>
</evidence>
<accession>A0AAV9CCG2</accession>
<organism evidence="4 5">
    <name type="scientific">Acorus calamus</name>
    <name type="common">Sweet flag</name>
    <dbReference type="NCBI Taxonomy" id="4465"/>
    <lineage>
        <taxon>Eukaryota</taxon>
        <taxon>Viridiplantae</taxon>
        <taxon>Streptophyta</taxon>
        <taxon>Embryophyta</taxon>
        <taxon>Tracheophyta</taxon>
        <taxon>Spermatophyta</taxon>
        <taxon>Magnoliopsida</taxon>
        <taxon>Liliopsida</taxon>
        <taxon>Acoraceae</taxon>
        <taxon>Acorus</taxon>
    </lineage>
</organism>
<reference evidence="4" key="1">
    <citation type="journal article" date="2023" name="Nat. Commun.">
        <title>Diploid and tetraploid genomes of Acorus and the evolution of monocots.</title>
        <authorList>
            <person name="Ma L."/>
            <person name="Liu K.W."/>
            <person name="Li Z."/>
            <person name="Hsiao Y.Y."/>
            <person name="Qi Y."/>
            <person name="Fu T."/>
            <person name="Tang G.D."/>
            <person name="Zhang D."/>
            <person name="Sun W.H."/>
            <person name="Liu D.K."/>
            <person name="Li Y."/>
            <person name="Chen G.Z."/>
            <person name="Liu X.D."/>
            <person name="Liao X.Y."/>
            <person name="Jiang Y.T."/>
            <person name="Yu X."/>
            <person name="Hao Y."/>
            <person name="Huang J."/>
            <person name="Zhao X.W."/>
            <person name="Ke S."/>
            <person name="Chen Y.Y."/>
            <person name="Wu W.L."/>
            <person name="Hsu J.L."/>
            <person name="Lin Y.F."/>
            <person name="Huang M.D."/>
            <person name="Li C.Y."/>
            <person name="Huang L."/>
            <person name="Wang Z.W."/>
            <person name="Zhao X."/>
            <person name="Zhong W.Y."/>
            <person name="Peng D.H."/>
            <person name="Ahmad S."/>
            <person name="Lan S."/>
            <person name="Zhang J.S."/>
            <person name="Tsai W.C."/>
            <person name="Van de Peer Y."/>
            <person name="Liu Z.J."/>
        </authorList>
    </citation>
    <scope>NUCLEOTIDE SEQUENCE</scope>
    <source>
        <strain evidence="4">CP</strain>
    </source>
</reference>
<dbReference type="InterPro" id="IPR024788">
    <property type="entry name" value="Malectin-like_Carb-bd_dom"/>
</dbReference>
<dbReference type="AlphaFoldDB" id="A0AAV9CCG2"/>
<keyword evidence="4" id="KW-0418">Kinase</keyword>
<sequence length="208" mass="23088">MLRSFPTGVRNCYDIDISSGSGKGKGGKYLLRAGFFYGNYDGQNSSPEFDLYAGVNLWAAVRKIDNHTVFELIMVAQTNTVSVCLVNKDTGTPYVSAIELRPLGDNLYPAATDNTSLTFQDRYNYAPAVTSEKIRKGEIRGGSFRLDNLEFTDVDVLQMTNNFEKEIGKGGFGTVYMGEKYDGTQVAVKRLKEMSQGSRMFLNEVLSM</sequence>
<gene>
    <name evidence="4" type="ORF">QJS10_CPB20g00559</name>
</gene>
<protein>
    <submittedName>
        <fullName evidence="4">LRR receptor-like serine/threonine-protein kinase</fullName>
    </submittedName>
</protein>